<proteinExistence type="inferred from homology"/>
<dbReference type="InterPro" id="IPR036291">
    <property type="entry name" value="NAD(P)-bd_dom_sf"/>
</dbReference>
<organism evidence="3 4">
    <name type="scientific">Hydrogenimonas cancrithermarum</name>
    <dbReference type="NCBI Taxonomy" id="2993563"/>
    <lineage>
        <taxon>Bacteria</taxon>
        <taxon>Pseudomonadati</taxon>
        <taxon>Campylobacterota</taxon>
        <taxon>Epsilonproteobacteria</taxon>
        <taxon>Campylobacterales</taxon>
        <taxon>Hydrogenimonadaceae</taxon>
        <taxon>Hydrogenimonas</taxon>
    </lineage>
</organism>
<dbReference type="InterPro" id="IPR020904">
    <property type="entry name" value="Sc_DH/Rdtase_CS"/>
</dbReference>
<dbReference type="SUPFAM" id="SSF51735">
    <property type="entry name" value="NAD(P)-binding Rossmann-fold domains"/>
    <property type="match status" value="1"/>
</dbReference>
<sequence length="228" mass="25519">MLITGTRKGIGRYLAEYYLDRGFTVIGCSRGESTIENENYRHHRLNVADEESVVDMVRGIRKEFGRIDVLLNNAGAASMNHFVITPYKTAKEMMETNYYGTFLFSREVSKVMLKKKYGRIVNFVSIAAPLQVEGEAAYAASKAAVENLTKVVAREVAEYGITVNALGATPIWTDMIRNVPKEKVDALLERQAINRLGEMRDVSQLCDFLIDEKSDFITGQVIYLGGVS</sequence>
<dbReference type="Gene3D" id="3.40.50.720">
    <property type="entry name" value="NAD(P)-binding Rossmann-like Domain"/>
    <property type="match status" value="1"/>
</dbReference>
<evidence type="ECO:0000313" key="3">
    <source>
        <dbReference type="EMBL" id="BDY13565.1"/>
    </source>
</evidence>
<dbReference type="CDD" id="cd05233">
    <property type="entry name" value="SDR_c"/>
    <property type="match status" value="1"/>
</dbReference>
<keyword evidence="4" id="KW-1185">Reference proteome</keyword>
<accession>A0ABM8FPC2</accession>
<comment type="similarity">
    <text evidence="1">Belongs to the short-chain dehydrogenases/reductases (SDR) family.</text>
</comment>
<reference evidence="3 4" key="1">
    <citation type="submission" date="2023-03" db="EMBL/GenBank/DDBJ databases">
        <title>Description of Hydrogenimonas sp. ISO32.</title>
        <authorList>
            <person name="Mino S."/>
            <person name="Fukazawa S."/>
            <person name="Sawabe T."/>
        </authorList>
    </citation>
    <scope>NUCLEOTIDE SEQUENCE [LARGE SCALE GENOMIC DNA]</scope>
    <source>
        <strain evidence="3 4">ISO32</strain>
    </source>
</reference>
<dbReference type="EMBL" id="AP027370">
    <property type="protein sequence ID" value="BDY13565.1"/>
    <property type="molecule type" value="Genomic_DNA"/>
</dbReference>
<evidence type="ECO:0000313" key="4">
    <source>
        <dbReference type="Proteomes" id="UP001321445"/>
    </source>
</evidence>
<dbReference type="PROSITE" id="PS00061">
    <property type="entry name" value="ADH_SHORT"/>
    <property type="match status" value="1"/>
</dbReference>
<dbReference type="PRINTS" id="PR00080">
    <property type="entry name" value="SDRFAMILY"/>
</dbReference>
<dbReference type="PRINTS" id="PR00081">
    <property type="entry name" value="GDHRDH"/>
</dbReference>
<dbReference type="InterPro" id="IPR002347">
    <property type="entry name" value="SDR_fam"/>
</dbReference>
<evidence type="ECO:0000256" key="2">
    <source>
        <dbReference type="ARBA" id="ARBA00023002"/>
    </source>
</evidence>
<name>A0ABM8FPC2_9BACT</name>
<gene>
    <name evidence="3" type="ORF">HCR_18770</name>
</gene>
<dbReference type="Proteomes" id="UP001321445">
    <property type="component" value="Chromosome"/>
</dbReference>
<dbReference type="Pfam" id="PF13561">
    <property type="entry name" value="adh_short_C2"/>
    <property type="match status" value="1"/>
</dbReference>
<protein>
    <submittedName>
        <fullName evidence="3">Oxidoreductase</fullName>
    </submittedName>
</protein>
<evidence type="ECO:0000256" key="1">
    <source>
        <dbReference type="ARBA" id="ARBA00006484"/>
    </source>
</evidence>
<keyword evidence="2" id="KW-0560">Oxidoreductase</keyword>
<dbReference type="PANTHER" id="PTHR42760:SF133">
    <property type="entry name" value="3-OXOACYL-[ACYL-CARRIER-PROTEIN] REDUCTASE"/>
    <property type="match status" value="1"/>
</dbReference>
<dbReference type="PANTHER" id="PTHR42760">
    <property type="entry name" value="SHORT-CHAIN DEHYDROGENASES/REDUCTASES FAMILY MEMBER"/>
    <property type="match status" value="1"/>
</dbReference>